<dbReference type="EC" id="3.1.-.-" evidence="9"/>
<evidence type="ECO:0000256" key="8">
    <source>
        <dbReference type="ARBA" id="ARBA00022833"/>
    </source>
</evidence>
<feature type="binding site" evidence="9">
    <location>
        <position position="122"/>
    </location>
    <ligand>
        <name>Zn(2+)</name>
        <dbReference type="ChEBI" id="CHEBI:29105"/>
        <note>catalytic</note>
    </ligand>
</feature>
<accession>A0A0L0QPJ6</accession>
<evidence type="ECO:0000256" key="1">
    <source>
        <dbReference type="ARBA" id="ARBA00010875"/>
    </source>
</evidence>
<dbReference type="Proteomes" id="UP000036780">
    <property type="component" value="Unassembled WGS sequence"/>
</dbReference>
<evidence type="ECO:0000256" key="6">
    <source>
        <dbReference type="ARBA" id="ARBA00022759"/>
    </source>
</evidence>
<dbReference type="HAMAP" id="MF_00009">
    <property type="entry name" value="Endoribonucl_YbeY"/>
    <property type="match status" value="1"/>
</dbReference>
<evidence type="ECO:0000256" key="9">
    <source>
        <dbReference type="HAMAP-Rule" id="MF_00009"/>
    </source>
</evidence>
<dbReference type="PROSITE" id="PS01306">
    <property type="entry name" value="UPF0054"/>
    <property type="match status" value="1"/>
</dbReference>
<evidence type="ECO:0000313" key="11">
    <source>
        <dbReference type="Proteomes" id="UP000036780"/>
    </source>
</evidence>
<keyword evidence="6 9" id="KW-0255">Endonuclease</keyword>
<dbReference type="GO" id="GO:0004222">
    <property type="term" value="F:metalloendopeptidase activity"/>
    <property type="evidence" value="ECO:0007669"/>
    <property type="project" value="InterPro"/>
</dbReference>
<dbReference type="InterPro" id="IPR023091">
    <property type="entry name" value="MetalPrtase_cat_dom_sf_prd"/>
</dbReference>
<comment type="subcellular location">
    <subcellularLocation>
        <location evidence="9">Cytoplasm</location>
    </subcellularLocation>
</comment>
<feature type="binding site" evidence="9">
    <location>
        <position position="132"/>
    </location>
    <ligand>
        <name>Zn(2+)</name>
        <dbReference type="ChEBI" id="CHEBI:29105"/>
        <note>catalytic</note>
    </ligand>
</feature>
<comment type="function">
    <text evidence="9">Single strand-specific metallo-endoribonuclease involved in late-stage 70S ribosome quality control and in maturation of the 3' terminus of the 16S rRNA.</text>
</comment>
<comment type="caution">
    <text evidence="10">The sequence shown here is derived from an EMBL/GenBank/DDBJ whole genome shotgun (WGS) entry which is preliminary data.</text>
</comment>
<sequence>MYIDFHDVTNSVESDYIDVIQRLITFAASKEGVTQQAEVSINFVNNKEIQELNRNYRQKNTPTDVLSFPMQELGEGEEEVNILDEDLPILLGDIVISVDKAKEQAEAYHHSLERELTFLALHGFLHLLGYDHLSEEDEKRMFSRQDEILGAFGIER</sequence>
<evidence type="ECO:0000256" key="5">
    <source>
        <dbReference type="ARBA" id="ARBA00022723"/>
    </source>
</evidence>
<gene>
    <name evidence="9" type="primary">ybeY</name>
    <name evidence="10" type="ORF">AFK71_19390</name>
</gene>
<evidence type="ECO:0000313" key="10">
    <source>
        <dbReference type="EMBL" id="KNE20525.1"/>
    </source>
</evidence>
<comment type="cofactor">
    <cofactor evidence="9">
        <name>Zn(2+)</name>
        <dbReference type="ChEBI" id="CHEBI:29105"/>
    </cofactor>
    <text evidence="9">Binds 1 zinc ion.</text>
</comment>
<dbReference type="InterPro" id="IPR020549">
    <property type="entry name" value="YbeY_CS"/>
</dbReference>
<dbReference type="Pfam" id="PF02130">
    <property type="entry name" value="YbeY"/>
    <property type="match status" value="1"/>
</dbReference>
<proteinExistence type="inferred from homology"/>
<dbReference type="RefSeq" id="WP_050353103.1">
    <property type="nucleotide sequence ID" value="NZ_CP073011.1"/>
</dbReference>
<dbReference type="PANTHER" id="PTHR46986">
    <property type="entry name" value="ENDORIBONUCLEASE YBEY, CHLOROPLASTIC"/>
    <property type="match status" value="1"/>
</dbReference>
<keyword evidence="9" id="KW-0963">Cytoplasm</keyword>
<dbReference type="PANTHER" id="PTHR46986:SF1">
    <property type="entry name" value="ENDORIBONUCLEASE YBEY, CHLOROPLASTIC"/>
    <property type="match status" value="1"/>
</dbReference>
<comment type="similarity">
    <text evidence="1 9">Belongs to the endoribonuclease YbeY family.</text>
</comment>
<dbReference type="GO" id="GO:0006364">
    <property type="term" value="P:rRNA processing"/>
    <property type="evidence" value="ECO:0007669"/>
    <property type="project" value="UniProtKB-UniRule"/>
</dbReference>
<protein>
    <recommendedName>
        <fullName evidence="9">Endoribonuclease YbeY</fullName>
        <ecNumber evidence="9">3.1.-.-</ecNumber>
    </recommendedName>
</protein>
<reference evidence="11" key="1">
    <citation type="submission" date="2015-07" db="EMBL/GenBank/DDBJ databases">
        <title>Fjat-10053 dsm26.</title>
        <authorList>
            <person name="Liu B."/>
            <person name="Wang J."/>
            <person name="Zhu Y."/>
            <person name="Liu G."/>
            <person name="Chen Q."/>
            <person name="Chen Z."/>
            <person name="Lan J."/>
            <person name="Che J."/>
            <person name="Ge C."/>
            <person name="Shi H."/>
            <person name="Pan Z."/>
            <person name="Liu X."/>
        </authorList>
    </citation>
    <scope>NUCLEOTIDE SEQUENCE [LARGE SCALE GENOMIC DNA]</scope>
    <source>
        <strain evidence="11">DSM 26</strain>
    </source>
</reference>
<keyword evidence="11" id="KW-1185">Reference proteome</keyword>
<dbReference type="GO" id="GO:0005737">
    <property type="term" value="C:cytoplasm"/>
    <property type="evidence" value="ECO:0007669"/>
    <property type="project" value="UniProtKB-SubCell"/>
</dbReference>
<dbReference type="NCBIfam" id="TIGR00043">
    <property type="entry name" value="rRNA maturation RNase YbeY"/>
    <property type="match status" value="1"/>
</dbReference>
<evidence type="ECO:0000256" key="3">
    <source>
        <dbReference type="ARBA" id="ARBA00022552"/>
    </source>
</evidence>
<evidence type="ECO:0000256" key="7">
    <source>
        <dbReference type="ARBA" id="ARBA00022801"/>
    </source>
</evidence>
<dbReference type="PATRIC" id="fig|1473.5.peg.2618"/>
<name>A0A0L0QPJ6_VIRPA</name>
<keyword evidence="4 9" id="KW-0540">Nuclease</keyword>
<dbReference type="SUPFAM" id="SSF55486">
    <property type="entry name" value="Metalloproteases ('zincins'), catalytic domain"/>
    <property type="match status" value="1"/>
</dbReference>
<keyword evidence="7 9" id="KW-0378">Hydrolase</keyword>
<keyword evidence="3 9" id="KW-0698">rRNA processing</keyword>
<dbReference type="GO" id="GO:0004521">
    <property type="term" value="F:RNA endonuclease activity"/>
    <property type="evidence" value="ECO:0007669"/>
    <property type="project" value="UniProtKB-UniRule"/>
</dbReference>
<keyword evidence="5 9" id="KW-0479">Metal-binding</keyword>
<feature type="binding site" evidence="9">
    <location>
        <position position="126"/>
    </location>
    <ligand>
        <name>Zn(2+)</name>
        <dbReference type="ChEBI" id="CHEBI:29105"/>
        <note>catalytic</note>
    </ligand>
</feature>
<dbReference type="InterPro" id="IPR002036">
    <property type="entry name" value="YbeY"/>
</dbReference>
<dbReference type="GeneID" id="66870291"/>
<dbReference type="Gene3D" id="3.40.390.30">
    <property type="entry name" value="Metalloproteases ('zincins'), catalytic domain"/>
    <property type="match status" value="1"/>
</dbReference>
<evidence type="ECO:0000256" key="2">
    <source>
        <dbReference type="ARBA" id="ARBA00022517"/>
    </source>
</evidence>
<keyword evidence="2 9" id="KW-0690">Ribosome biogenesis</keyword>
<dbReference type="EMBL" id="LGTO01000007">
    <property type="protein sequence ID" value="KNE20525.1"/>
    <property type="molecule type" value="Genomic_DNA"/>
</dbReference>
<dbReference type="GO" id="GO:0008270">
    <property type="term" value="F:zinc ion binding"/>
    <property type="evidence" value="ECO:0007669"/>
    <property type="project" value="UniProtKB-UniRule"/>
</dbReference>
<dbReference type="AlphaFoldDB" id="A0A0L0QPJ6"/>
<keyword evidence="8 9" id="KW-0862">Zinc</keyword>
<dbReference type="OrthoDB" id="9807740at2"/>
<organism evidence="10 11">
    <name type="scientific">Virgibacillus pantothenticus</name>
    <dbReference type="NCBI Taxonomy" id="1473"/>
    <lineage>
        <taxon>Bacteria</taxon>
        <taxon>Bacillati</taxon>
        <taxon>Bacillota</taxon>
        <taxon>Bacilli</taxon>
        <taxon>Bacillales</taxon>
        <taxon>Bacillaceae</taxon>
        <taxon>Virgibacillus</taxon>
    </lineage>
</organism>
<evidence type="ECO:0000256" key="4">
    <source>
        <dbReference type="ARBA" id="ARBA00022722"/>
    </source>
</evidence>